<feature type="domain" description="DNA-directed RNA polymerase N-terminal" evidence="1">
    <location>
        <begin position="117"/>
        <end position="465"/>
    </location>
</feature>
<dbReference type="GO" id="GO:0034245">
    <property type="term" value="C:mitochondrial DNA-directed RNA polymerase complex"/>
    <property type="evidence" value="ECO:0007669"/>
    <property type="project" value="TreeGrafter"/>
</dbReference>
<dbReference type="PANTHER" id="PTHR10102">
    <property type="entry name" value="DNA-DIRECTED RNA POLYMERASE, MITOCHONDRIAL"/>
    <property type="match status" value="1"/>
</dbReference>
<dbReference type="GO" id="GO:0001018">
    <property type="term" value="F:mitochondrial promoter sequence-specific DNA binding"/>
    <property type="evidence" value="ECO:0007669"/>
    <property type="project" value="TreeGrafter"/>
</dbReference>
<dbReference type="InterPro" id="IPR002092">
    <property type="entry name" value="DNA-dir_Rpol_phage-type"/>
</dbReference>
<evidence type="ECO:0000313" key="2">
    <source>
        <dbReference type="EMBL" id="VDL57892.1"/>
    </source>
</evidence>
<dbReference type="PANTHER" id="PTHR10102:SF0">
    <property type="entry name" value="DNA-DIRECTED RNA POLYMERASE, MITOCHONDRIAL"/>
    <property type="match status" value="1"/>
</dbReference>
<proteinExistence type="predicted"/>
<dbReference type="SMART" id="SM01311">
    <property type="entry name" value="RPOL_N"/>
    <property type="match status" value="1"/>
</dbReference>
<accession>A0A3P6ZC82</accession>
<name>A0A3P6ZC82_HYMDI</name>
<dbReference type="AlphaFoldDB" id="A0A3P6ZC82"/>
<dbReference type="GO" id="GO:0006390">
    <property type="term" value="P:mitochondrial transcription"/>
    <property type="evidence" value="ECO:0007669"/>
    <property type="project" value="TreeGrafter"/>
</dbReference>
<evidence type="ECO:0000259" key="1">
    <source>
        <dbReference type="SMART" id="SM01311"/>
    </source>
</evidence>
<dbReference type="InterPro" id="IPR043502">
    <property type="entry name" value="DNA/RNA_pol_sf"/>
</dbReference>
<reference evidence="2 3" key="1">
    <citation type="submission" date="2018-11" db="EMBL/GenBank/DDBJ databases">
        <authorList>
            <consortium name="Pathogen Informatics"/>
        </authorList>
    </citation>
    <scope>NUCLEOTIDE SEQUENCE [LARGE SCALE GENOMIC DNA]</scope>
</reference>
<dbReference type="Proteomes" id="UP000274504">
    <property type="component" value="Unassembled WGS sequence"/>
</dbReference>
<dbReference type="EMBL" id="UYSG01003023">
    <property type="protein sequence ID" value="VDL57892.1"/>
    <property type="molecule type" value="Genomic_DNA"/>
</dbReference>
<dbReference type="InterPro" id="IPR029262">
    <property type="entry name" value="RPOL_N"/>
</dbReference>
<sequence>MKISPDERLLYTFVEAKIFEMIALAENHGINVYDGLLRYPRGKNSLEKILTALLFVNIDRRPNLNFLTSLPLDSSRYSKSIEITNRVSSVLDKAPLSPENLFYEVFQSPNTMVEAFKEQLRLESQGQVQIPPALPFFEEMLKDAPQIAKTLPQHSQSQQKIHRSHRQQMRKLLETEQNTNWCRQLTSAFEAALQRLKSAHTQGQITAYPFLKILPKKSYVDLMIQAVNTIVTDTELQHVSRSLFLLQLGERVESACLVWRKQNAGIIDELVNVYKIYADFFTAPKRKLEHFREMWLRALQMNAESGVSLDPEWPKWSNQICMMVGQELYRILYDHLTFNTRALKPQDPENPHLRQDAPVLFEVTSDDPGAAHYEIRVHPILLKWYKASGRHASLVFNPTELPMLCPPLPWIDTKQGGYLLSSSDATRFIRKTTYFPGADAAADDDLDFDISMIPRVLDSLNTLAACPWKVNQPILDVMLLVARGGGEKSLSMPETKSLIPVPRKIFDRTLPREERISAYRQFMNIRKIHDETRSLWATEMYRLSIANEYRNKVFWFPHSMDFRGRVYPCPPHFHHMGESIVFHYLFN</sequence>
<dbReference type="GO" id="GO:0003899">
    <property type="term" value="F:DNA-directed RNA polymerase activity"/>
    <property type="evidence" value="ECO:0007669"/>
    <property type="project" value="InterPro"/>
</dbReference>
<gene>
    <name evidence="2" type="ORF">HDID_LOCUS5574</name>
</gene>
<dbReference type="Gene3D" id="1.10.1320.10">
    <property type="entry name" value="DNA-directed RNA polymerase, N-terminal domain"/>
    <property type="match status" value="1"/>
</dbReference>
<dbReference type="OrthoDB" id="276422at2759"/>
<protein>
    <recommendedName>
        <fullName evidence="1">DNA-directed RNA polymerase N-terminal domain-containing protein</fullName>
    </recommendedName>
</protein>
<dbReference type="SUPFAM" id="SSF56672">
    <property type="entry name" value="DNA/RNA polymerases"/>
    <property type="match status" value="1"/>
</dbReference>
<organism evidence="2 3">
    <name type="scientific">Hymenolepis diminuta</name>
    <name type="common">Rat tapeworm</name>
    <dbReference type="NCBI Taxonomy" id="6216"/>
    <lineage>
        <taxon>Eukaryota</taxon>
        <taxon>Metazoa</taxon>
        <taxon>Spiralia</taxon>
        <taxon>Lophotrochozoa</taxon>
        <taxon>Platyhelminthes</taxon>
        <taxon>Cestoda</taxon>
        <taxon>Eucestoda</taxon>
        <taxon>Cyclophyllidea</taxon>
        <taxon>Hymenolepididae</taxon>
        <taxon>Hymenolepis</taxon>
    </lineage>
</organism>
<dbReference type="Pfam" id="PF14700">
    <property type="entry name" value="RPOL_N"/>
    <property type="match status" value="1"/>
</dbReference>
<evidence type="ECO:0000313" key="3">
    <source>
        <dbReference type="Proteomes" id="UP000274504"/>
    </source>
</evidence>
<dbReference type="InterPro" id="IPR037159">
    <property type="entry name" value="RNA_POL_N_sf"/>
</dbReference>